<reference evidence="1 2" key="1">
    <citation type="submission" date="2017-11" db="EMBL/GenBank/DDBJ databases">
        <authorList>
            <person name="Seth-Smith MB H."/>
        </authorList>
    </citation>
    <scope>NUCLEOTIDE SEQUENCE [LARGE SCALE GENOMIC DNA]</scope>
    <source>
        <strain evidence="1">E</strain>
    </source>
</reference>
<evidence type="ECO:0000313" key="2">
    <source>
        <dbReference type="Proteomes" id="UP000268684"/>
    </source>
</evidence>
<accession>A0AAJ5T5E6</accession>
<evidence type="ECO:0000313" key="1">
    <source>
        <dbReference type="EMBL" id="VBB13367.1"/>
    </source>
</evidence>
<dbReference type="RefSeq" id="WP_197719187.1">
    <property type="nucleotide sequence ID" value="NZ_LR025743.1"/>
</dbReference>
<keyword evidence="2" id="KW-1185">Reference proteome</keyword>
<name>A0AAJ5T5E6_9BURK</name>
<dbReference type="Proteomes" id="UP000268684">
    <property type="component" value="Chromosome II"/>
</dbReference>
<dbReference type="EMBL" id="LR025743">
    <property type="protein sequence ID" value="VBB13367.1"/>
    <property type="molecule type" value="Genomic_DNA"/>
</dbReference>
<dbReference type="GeneID" id="71060206"/>
<proteinExistence type="predicted"/>
<gene>
    <name evidence="1" type="ORF">BSTAB16_3552</name>
</gene>
<sequence>MPNDNVLTAEARATIMDACQSISLSADALKDCHTVDGDWGDDLDAKAIYDAELNLLGRLTALLAAHPGQPEPLQQSAAAFNDEAREFLYGNLESIQSAIELADATGNCSQARGLEAVEYQIRRLFYAQPEPRAEETDAVRDVLGERRRQVEVEHWEPEHDDEAAEGQIALAAGCYAWVAGGWRRGRIPDAWPWDDAWFKSTTPRRNLVKSAALAIAEIERLDRAAARAGDAS</sequence>
<dbReference type="AlphaFoldDB" id="A0AAJ5T5E6"/>
<protein>
    <submittedName>
        <fullName evidence="1">Uncharacterized protein</fullName>
    </submittedName>
</protein>
<organism evidence="1 2">
    <name type="scientific">Burkholderia stabilis</name>
    <dbReference type="NCBI Taxonomy" id="95485"/>
    <lineage>
        <taxon>Bacteria</taxon>
        <taxon>Pseudomonadati</taxon>
        <taxon>Pseudomonadota</taxon>
        <taxon>Betaproteobacteria</taxon>
        <taxon>Burkholderiales</taxon>
        <taxon>Burkholderiaceae</taxon>
        <taxon>Burkholderia</taxon>
        <taxon>Burkholderia cepacia complex</taxon>
    </lineage>
</organism>